<evidence type="ECO:0000313" key="1">
    <source>
        <dbReference type="EMBL" id="AFK36908.1"/>
    </source>
</evidence>
<organism evidence="1">
    <name type="scientific">Lotus japonicus</name>
    <name type="common">Lotus corniculatus var. japonicus</name>
    <dbReference type="NCBI Taxonomy" id="34305"/>
    <lineage>
        <taxon>Eukaryota</taxon>
        <taxon>Viridiplantae</taxon>
        <taxon>Streptophyta</taxon>
        <taxon>Embryophyta</taxon>
        <taxon>Tracheophyta</taxon>
        <taxon>Spermatophyta</taxon>
        <taxon>Magnoliopsida</taxon>
        <taxon>eudicotyledons</taxon>
        <taxon>Gunneridae</taxon>
        <taxon>Pentapetalae</taxon>
        <taxon>rosids</taxon>
        <taxon>fabids</taxon>
        <taxon>Fabales</taxon>
        <taxon>Fabaceae</taxon>
        <taxon>Papilionoideae</taxon>
        <taxon>50 kb inversion clade</taxon>
        <taxon>NPAAA clade</taxon>
        <taxon>Hologalegina</taxon>
        <taxon>robinioid clade</taxon>
        <taxon>Loteae</taxon>
        <taxon>Lotus</taxon>
    </lineage>
</organism>
<accession>I3S9G6</accession>
<dbReference type="AlphaFoldDB" id="I3S9G6"/>
<reference evidence="1" key="1">
    <citation type="submission" date="2012-05" db="EMBL/GenBank/DDBJ databases">
        <authorList>
            <person name="Krishnakumar V."/>
            <person name="Cheung F."/>
            <person name="Xiao Y."/>
            <person name="Chan A."/>
            <person name="Moskal W.A."/>
            <person name="Town C.D."/>
        </authorList>
    </citation>
    <scope>NUCLEOTIDE SEQUENCE</scope>
</reference>
<sequence length="82" mass="9803">MFHDFVDIVERKLSLWKLGDGRNVPMIRAKRGYIHVLTRWSLCLQLIERMILSFWVNDRSMYINCGAAYLVSQSQEKAWRKL</sequence>
<protein>
    <submittedName>
        <fullName evidence="1">Uncharacterized protein</fullName>
    </submittedName>
</protein>
<name>I3S9G6_LOTJA</name>
<proteinExistence type="evidence at transcript level"/>
<dbReference type="EMBL" id="BT137113">
    <property type="protein sequence ID" value="AFK36908.1"/>
    <property type="molecule type" value="mRNA"/>
</dbReference>